<protein>
    <submittedName>
        <fullName evidence="3">Putative upf1 regulator of nonsense protein</fullName>
    </submittedName>
</protein>
<evidence type="ECO:0000256" key="1">
    <source>
        <dbReference type="SAM" id="MobiDB-lite"/>
    </source>
</evidence>
<dbReference type="GO" id="GO:0004386">
    <property type="term" value="F:helicase activity"/>
    <property type="evidence" value="ECO:0007669"/>
    <property type="project" value="InterPro"/>
</dbReference>
<sequence length="641" mass="71454">MLSRLLLQKINTTWRTHIVSISPCLPSIHKISVLRKDLLLRNKHDIILNWPAFASKNFSPVVFRVHKPTRGALKKGLSWRIKTPASAGPNVGPAKNSNVSKGTKGSSFLSRVLEELILFKEDSTRPVSGKDKSSGPCIRQQNRPKKAMVAIRPIKSTDSMEESTTPILFDKLSTNFDLSSQVPKLIIHMDEYVADDSRISTRIQQNFFPMNLELLRLPVKRTRMGFEEWEIVLGATVIHDIAALVKLNEQYYNWDRTYEAIVRCVKNDYVQLEFDVQSREGLSFPSISAGARFLVRYGRCMTAEDSNAELENEEDKIENGKTPEEVEIEASSGATNITYSQESSETNVIDEGNGEQAIYGSSEDEAAIQDVFIDGSKVDVQLKVLSNRLATTRQLKAIGMIVENKARDDTYGRILQRIILGEVIEDALPATISQGQPGTGKSFTAAVTCVGIAQLGYKVLHATLTKADAETVLLSIFNATQKLFETVDNQTIRRKANNSELSNTLRTKARNWLATLQRVREGNPVAAERFVKEEINEIEEVVRDTHTKIIISTCNNSAALRDMGFQPQVVVIDGASSAREPDGIIPLIFEQAHVVLYGNAEKKRVLPWVRSLGGNEFGAQLSRSLFERLVGLGNIEVVRLE</sequence>
<proteinExistence type="predicted"/>
<evidence type="ECO:0000259" key="2">
    <source>
        <dbReference type="Pfam" id="PF13086"/>
    </source>
</evidence>
<dbReference type="InterPro" id="IPR041677">
    <property type="entry name" value="DNA2/NAM7_AAA_11"/>
</dbReference>
<dbReference type="OrthoDB" id="3513664at2759"/>
<dbReference type="AlphaFoldDB" id="A0A8H6ED85"/>
<feature type="region of interest" description="Disordered" evidence="1">
    <location>
        <begin position="306"/>
        <end position="325"/>
    </location>
</feature>
<name>A0A8H6ED85_9HELO</name>
<dbReference type="Proteomes" id="UP000531561">
    <property type="component" value="Unassembled WGS sequence"/>
</dbReference>
<dbReference type="InterPro" id="IPR027417">
    <property type="entry name" value="P-loop_NTPase"/>
</dbReference>
<dbReference type="PANTHER" id="PTHR10887">
    <property type="entry name" value="DNA2/NAM7 HELICASE FAMILY"/>
    <property type="match status" value="1"/>
</dbReference>
<dbReference type="GO" id="GO:0031380">
    <property type="term" value="C:nuclear RNA-directed RNA polymerase complex"/>
    <property type="evidence" value="ECO:0007669"/>
    <property type="project" value="TreeGrafter"/>
</dbReference>
<dbReference type="PANTHER" id="PTHR10887:SF341">
    <property type="entry name" value="NFX1-TYPE ZINC FINGER-CONTAINING PROTEIN 1"/>
    <property type="match status" value="1"/>
</dbReference>
<dbReference type="EMBL" id="JABFCT010000028">
    <property type="protein sequence ID" value="KAF5867570.1"/>
    <property type="molecule type" value="Genomic_DNA"/>
</dbReference>
<dbReference type="GeneID" id="59264568"/>
<feature type="compositionally biased region" description="Acidic residues" evidence="1">
    <location>
        <begin position="306"/>
        <end position="316"/>
    </location>
</feature>
<comment type="caution">
    <text evidence="3">The sequence shown here is derived from an EMBL/GenBank/DDBJ whole genome shotgun (WGS) entry which is preliminary data.</text>
</comment>
<dbReference type="SUPFAM" id="SSF52540">
    <property type="entry name" value="P-loop containing nucleoside triphosphate hydrolases"/>
    <property type="match status" value="1"/>
</dbReference>
<feature type="domain" description="DNA2/NAM7 helicase helicase" evidence="2">
    <location>
        <begin position="494"/>
        <end position="598"/>
    </location>
</feature>
<dbReference type="InterPro" id="IPR045055">
    <property type="entry name" value="DNA2/NAM7-like"/>
</dbReference>
<evidence type="ECO:0000313" key="3">
    <source>
        <dbReference type="EMBL" id="KAF5867570.1"/>
    </source>
</evidence>
<evidence type="ECO:0000313" key="4">
    <source>
        <dbReference type="Proteomes" id="UP000531561"/>
    </source>
</evidence>
<dbReference type="Pfam" id="PF13086">
    <property type="entry name" value="AAA_11"/>
    <property type="match status" value="1"/>
</dbReference>
<keyword evidence="4" id="KW-1185">Reference proteome</keyword>
<gene>
    <name evidence="3" type="ORF">Bfra_010545</name>
</gene>
<dbReference type="RefSeq" id="XP_037186519.1">
    <property type="nucleotide sequence ID" value="XM_037340876.1"/>
</dbReference>
<reference evidence="3 4" key="1">
    <citation type="journal article" date="2020" name="Phytopathology">
        <title>A high-quality genome resource of Botrytis fragariae, a new and rapidly spreading fungal pathogen causing strawberry gray mold in the U.S.A.</title>
        <authorList>
            <person name="Wu Y."/>
            <person name="Saski C.A."/>
            <person name="Schnabel G."/>
            <person name="Xiao S."/>
            <person name="Hu M."/>
        </authorList>
    </citation>
    <scope>NUCLEOTIDE SEQUENCE [LARGE SCALE GENOMIC DNA]</scope>
    <source>
        <strain evidence="3 4">BVB16</strain>
    </source>
</reference>
<accession>A0A8H6ED85</accession>
<dbReference type="GO" id="GO:0031048">
    <property type="term" value="P:regulatory ncRNA-mediated heterochromatin formation"/>
    <property type="evidence" value="ECO:0007669"/>
    <property type="project" value="TreeGrafter"/>
</dbReference>
<organism evidence="3 4">
    <name type="scientific">Botrytis fragariae</name>
    <dbReference type="NCBI Taxonomy" id="1964551"/>
    <lineage>
        <taxon>Eukaryota</taxon>
        <taxon>Fungi</taxon>
        <taxon>Dikarya</taxon>
        <taxon>Ascomycota</taxon>
        <taxon>Pezizomycotina</taxon>
        <taxon>Leotiomycetes</taxon>
        <taxon>Helotiales</taxon>
        <taxon>Sclerotiniaceae</taxon>
        <taxon>Botrytis</taxon>
    </lineage>
</organism>
<dbReference type="Gene3D" id="3.40.50.300">
    <property type="entry name" value="P-loop containing nucleotide triphosphate hydrolases"/>
    <property type="match status" value="1"/>
</dbReference>